<sequence>MFFFGGAGVRWICSGGSDLMQPQAIPTRAFGSPERILSLFWCGRGDLLFFPARVSFSGASMSSSMAMDCSFSWQLVACWRRISSASALVGGTADGWLLRSMCHGCSKVWAAAAFPMSWSPSA</sequence>
<reference evidence="1" key="1">
    <citation type="submission" date="2019-03" db="EMBL/GenBank/DDBJ databases">
        <title>WGS assembly of Setaria viridis.</title>
        <authorList>
            <person name="Huang P."/>
            <person name="Jenkins J."/>
            <person name="Grimwood J."/>
            <person name="Barry K."/>
            <person name="Healey A."/>
            <person name="Mamidi S."/>
            <person name="Sreedasyam A."/>
            <person name="Shu S."/>
            <person name="Feldman M."/>
            <person name="Wu J."/>
            <person name="Yu Y."/>
            <person name="Chen C."/>
            <person name="Johnson J."/>
            <person name="Rokhsar D."/>
            <person name="Baxter I."/>
            <person name="Schmutz J."/>
            <person name="Brutnell T."/>
            <person name="Kellogg E."/>
        </authorList>
    </citation>
    <scope>NUCLEOTIDE SEQUENCE [LARGE SCALE GENOMIC DNA]</scope>
</reference>
<evidence type="ECO:0000313" key="1">
    <source>
        <dbReference type="EMBL" id="TKW29076.1"/>
    </source>
</evidence>
<evidence type="ECO:0000313" key="2">
    <source>
        <dbReference type="Proteomes" id="UP000298652"/>
    </source>
</evidence>
<protein>
    <submittedName>
        <fullName evidence="1">Uncharacterized protein</fullName>
    </submittedName>
</protein>
<organism evidence="1 2">
    <name type="scientific">Setaria viridis</name>
    <name type="common">Green bristlegrass</name>
    <name type="synonym">Setaria italica subsp. viridis</name>
    <dbReference type="NCBI Taxonomy" id="4556"/>
    <lineage>
        <taxon>Eukaryota</taxon>
        <taxon>Viridiplantae</taxon>
        <taxon>Streptophyta</taxon>
        <taxon>Embryophyta</taxon>
        <taxon>Tracheophyta</taxon>
        <taxon>Spermatophyta</taxon>
        <taxon>Magnoliopsida</taxon>
        <taxon>Liliopsida</taxon>
        <taxon>Poales</taxon>
        <taxon>Poaceae</taxon>
        <taxon>PACMAD clade</taxon>
        <taxon>Panicoideae</taxon>
        <taxon>Panicodae</taxon>
        <taxon>Paniceae</taxon>
        <taxon>Cenchrinae</taxon>
        <taxon>Setaria</taxon>
    </lineage>
</organism>
<keyword evidence="2" id="KW-1185">Reference proteome</keyword>
<accession>A0A4V6DAC3</accession>
<dbReference type="Gramene" id="TKW29076">
    <property type="protein sequence ID" value="TKW29076"/>
    <property type="gene ID" value="SEVIR_3G372000v2"/>
</dbReference>
<dbReference type="Proteomes" id="UP000298652">
    <property type="component" value="Chromosome 3"/>
</dbReference>
<proteinExistence type="predicted"/>
<dbReference type="AlphaFoldDB" id="A0A4V6DAC3"/>
<dbReference type="EMBL" id="CM016554">
    <property type="protein sequence ID" value="TKW29076.1"/>
    <property type="molecule type" value="Genomic_DNA"/>
</dbReference>
<name>A0A4V6DAC3_SETVI</name>
<gene>
    <name evidence="1" type="ORF">SEVIR_3G372000v2</name>
</gene>